<reference evidence="2 3" key="1">
    <citation type="submission" date="2023-02" db="EMBL/GenBank/DDBJ databases">
        <title>LHISI_Scaffold_Assembly.</title>
        <authorList>
            <person name="Stuart O.P."/>
            <person name="Cleave R."/>
            <person name="Magrath M.J.L."/>
            <person name="Mikheyev A.S."/>
        </authorList>
    </citation>
    <scope>NUCLEOTIDE SEQUENCE [LARGE SCALE GENOMIC DNA]</scope>
    <source>
        <strain evidence="2">Daus_M_001</strain>
        <tissue evidence="2">Leg muscle</tissue>
    </source>
</reference>
<comment type="caution">
    <text evidence="2">The sequence shown here is derived from an EMBL/GenBank/DDBJ whole genome shotgun (WGS) entry which is preliminary data.</text>
</comment>
<feature type="non-terminal residue" evidence="2">
    <location>
        <position position="272"/>
    </location>
</feature>
<gene>
    <name evidence="2" type="ORF">PR048_005169</name>
</gene>
<feature type="compositionally biased region" description="Polar residues" evidence="1">
    <location>
        <begin position="214"/>
        <end position="227"/>
    </location>
</feature>
<evidence type="ECO:0000313" key="2">
    <source>
        <dbReference type="EMBL" id="KAJ8892588.1"/>
    </source>
</evidence>
<evidence type="ECO:0000256" key="1">
    <source>
        <dbReference type="SAM" id="MobiDB-lite"/>
    </source>
</evidence>
<feature type="region of interest" description="Disordered" evidence="1">
    <location>
        <begin position="200"/>
        <end position="236"/>
    </location>
</feature>
<organism evidence="2 3">
    <name type="scientific">Dryococelus australis</name>
    <dbReference type="NCBI Taxonomy" id="614101"/>
    <lineage>
        <taxon>Eukaryota</taxon>
        <taxon>Metazoa</taxon>
        <taxon>Ecdysozoa</taxon>
        <taxon>Arthropoda</taxon>
        <taxon>Hexapoda</taxon>
        <taxon>Insecta</taxon>
        <taxon>Pterygota</taxon>
        <taxon>Neoptera</taxon>
        <taxon>Polyneoptera</taxon>
        <taxon>Phasmatodea</taxon>
        <taxon>Verophasmatodea</taxon>
        <taxon>Anareolatae</taxon>
        <taxon>Phasmatidae</taxon>
        <taxon>Eurycanthinae</taxon>
        <taxon>Dryococelus</taxon>
    </lineage>
</organism>
<proteinExistence type="predicted"/>
<evidence type="ECO:0000313" key="3">
    <source>
        <dbReference type="Proteomes" id="UP001159363"/>
    </source>
</evidence>
<protein>
    <submittedName>
        <fullName evidence="2">Uncharacterized protein</fullName>
    </submittedName>
</protein>
<dbReference type="EMBL" id="JARBHB010000002">
    <property type="protein sequence ID" value="KAJ8892588.1"/>
    <property type="molecule type" value="Genomic_DNA"/>
</dbReference>
<sequence length="272" mass="31311">MPQGLSFPQCFYSMQSEESPLWEEICPLEQIFNRFKPGGKCLSIFDGERYSFVLLYFEHNTRIATKPLDKGCFRNFCIYWDQHALLYFDVHKDDNNISKLNFRDVFALTWEKFMSQGNMKSGCKATGTYPVNPLIIPDEAFSPKHGTSQTPDSSAKSSTHSSFTELFLTPFRKKKTTRNKKPAINSRGLLLSKRLLQDIETSKQEKGTKKNTNRCKTQTNKENSNDVNRGRGTTKKILTPTPAESWYCTVCGKNELKDMKRRAFCGEHIHED</sequence>
<name>A0ABQ9I7F4_9NEOP</name>
<keyword evidence="3" id="KW-1185">Reference proteome</keyword>
<accession>A0ABQ9I7F4</accession>
<feature type="region of interest" description="Disordered" evidence="1">
    <location>
        <begin position="140"/>
        <end position="161"/>
    </location>
</feature>
<dbReference type="Proteomes" id="UP001159363">
    <property type="component" value="Chromosome 2"/>
</dbReference>